<protein>
    <submittedName>
        <fullName evidence="2">Molybdopterin-guanine dinucleotide biosynthesis protein B</fullName>
    </submittedName>
</protein>
<sequence length="185" mass="19633">MRVIGVTGWSGAGKTTLLKRIIPRLVGRGLAVSTVKHAHHGFDVDHPGKDSYAHRVAGATEVLVSSPLRFALMHELRGAPEPELHELLRRLAPVDLVLVEGFKREPHPKLEVHRAVVGKPYIFPDDPDIVAIASDGPVADARVTVLALDDVQAIVDLLVARAIPIEEAIARGTAVAAAGSAACPS</sequence>
<dbReference type="CDD" id="cd03116">
    <property type="entry name" value="MobB"/>
    <property type="match status" value="1"/>
</dbReference>
<dbReference type="PANTHER" id="PTHR40072:SF1">
    <property type="entry name" value="MOLYBDOPTERIN-GUANINE DINUCLEOTIDE BIOSYNTHESIS ADAPTER PROTEIN"/>
    <property type="match status" value="1"/>
</dbReference>
<feature type="domain" description="Molybdopterin-guanine dinucleotide biosynthesis protein B (MobB)" evidence="1">
    <location>
        <begin position="3"/>
        <end position="135"/>
    </location>
</feature>
<proteinExistence type="predicted"/>
<dbReference type="Proteomes" id="UP001165652">
    <property type="component" value="Unassembled WGS sequence"/>
</dbReference>
<dbReference type="EMBL" id="JAQQLI010000009">
    <property type="protein sequence ID" value="MDC7785664.1"/>
    <property type="molecule type" value="Genomic_DNA"/>
</dbReference>
<accession>A0ABT5J7N4</accession>
<dbReference type="Pfam" id="PF03205">
    <property type="entry name" value="MobB"/>
    <property type="match status" value="1"/>
</dbReference>
<evidence type="ECO:0000313" key="3">
    <source>
        <dbReference type="Proteomes" id="UP001165652"/>
    </source>
</evidence>
<reference evidence="2" key="2">
    <citation type="submission" date="2023-02" db="EMBL/GenBank/DDBJ databases">
        <authorList>
            <person name="Rayyan A."/>
            <person name="Meyer T."/>
            <person name="Kyndt J.A."/>
        </authorList>
    </citation>
    <scope>NUCLEOTIDE SEQUENCE</scope>
    <source>
        <strain evidence="2">DSM 9987</strain>
    </source>
</reference>
<reference evidence="2" key="1">
    <citation type="journal article" date="2023" name="Microbiol Resour">
        <title>Genome Sequences of Rhodoplanes serenus and Two Thermotolerant Strains, Rhodoplanes tepidamans and 'Rhodoplanes cryptolactis,' Further Refine the Genus.</title>
        <authorList>
            <person name="Rayyan A.A."/>
            <person name="Kyndt J.A."/>
        </authorList>
    </citation>
    <scope>NUCLEOTIDE SEQUENCE</scope>
    <source>
        <strain evidence="2">DSM 9987</strain>
    </source>
</reference>
<keyword evidence="3" id="KW-1185">Reference proteome</keyword>
<dbReference type="NCBIfam" id="TIGR00176">
    <property type="entry name" value="mobB"/>
    <property type="match status" value="1"/>
</dbReference>
<evidence type="ECO:0000313" key="2">
    <source>
        <dbReference type="EMBL" id="MDC7785664.1"/>
    </source>
</evidence>
<dbReference type="PANTHER" id="PTHR40072">
    <property type="entry name" value="MOLYBDOPTERIN-GUANINE DINUCLEOTIDE BIOSYNTHESIS ADAPTER PROTEIN-RELATED"/>
    <property type="match status" value="1"/>
</dbReference>
<dbReference type="InterPro" id="IPR004435">
    <property type="entry name" value="MobB_dom"/>
</dbReference>
<name>A0ABT5J7N4_RHOTP</name>
<dbReference type="Gene3D" id="3.40.50.300">
    <property type="entry name" value="P-loop containing nucleotide triphosphate hydrolases"/>
    <property type="match status" value="1"/>
</dbReference>
<dbReference type="InterPro" id="IPR027417">
    <property type="entry name" value="P-loop_NTPase"/>
</dbReference>
<organism evidence="2 3">
    <name type="scientific">Rhodoplanes tepidamans</name>
    <name type="common">Rhodoplanes cryptolactis</name>
    <dbReference type="NCBI Taxonomy" id="200616"/>
    <lineage>
        <taxon>Bacteria</taxon>
        <taxon>Pseudomonadati</taxon>
        <taxon>Pseudomonadota</taxon>
        <taxon>Alphaproteobacteria</taxon>
        <taxon>Hyphomicrobiales</taxon>
        <taxon>Nitrobacteraceae</taxon>
        <taxon>Rhodoplanes</taxon>
    </lineage>
</organism>
<comment type="caution">
    <text evidence="2">The sequence shown here is derived from an EMBL/GenBank/DDBJ whole genome shotgun (WGS) entry which is preliminary data.</text>
</comment>
<dbReference type="SUPFAM" id="SSF52540">
    <property type="entry name" value="P-loop containing nucleoside triphosphate hydrolases"/>
    <property type="match status" value="1"/>
</dbReference>
<gene>
    <name evidence="2" type="primary">mobB</name>
    <name evidence="2" type="ORF">PQJ73_08215</name>
</gene>
<dbReference type="RefSeq" id="WP_272776510.1">
    <property type="nucleotide sequence ID" value="NZ_JAQQLI010000009.1"/>
</dbReference>
<dbReference type="InterPro" id="IPR052539">
    <property type="entry name" value="MGD_biosynthesis_adapter"/>
</dbReference>
<evidence type="ECO:0000259" key="1">
    <source>
        <dbReference type="Pfam" id="PF03205"/>
    </source>
</evidence>